<evidence type="ECO:0000313" key="3">
    <source>
        <dbReference type="Proteomes" id="UP000252085"/>
    </source>
</evidence>
<organism evidence="2 3">
    <name type="scientific">Nostoc punctiforme NIES-2108</name>
    <dbReference type="NCBI Taxonomy" id="1356359"/>
    <lineage>
        <taxon>Bacteria</taxon>
        <taxon>Bacillati</taxon>
        <taxon>Cyanobacteriota</taxon>
        <taxon>Cyanophyceae</taxon>
        <taxon>Nostocales</taxon>
        <taxon>Nostocaceae</taxon>
        <taxon>Nostoc</taxon>
    </lineage>
</organism>
<dbReference type="AlphaFoldDB" id="A0A367RY12"/>
<proteinExistence type="predicted"/>
<feature type="region of interest" description="Disordered" evidence="1">
    <location>
        <begin position="1"/>
        <end position="21"/>
    </location>
</feature>
<sequence length="63" mass="6882">MTGSLPRGREPILGGSASSSLTRGRASFKYIPSLQAENKTTQAFELFLVPFFPESSEVFNEKA</sequence>
<evidence type="ECO:0000256" key="1">
    <source>
        <dbReference type="SAM" id="MobiDB-lite"/>
    </source>
</evidence>
<protein>
    <submittedName>
        <fullName evidence="2">Uncharacterized protein</fullName>
    </submittedName>
</protein>
<gene>
    <name evidence="2" type="ORF">A6769_00925</name>
</gene>
<evidence type="ECO:0000313" key="2">
    <source>
        <dbReference type="EMBL" id="RCJ41506.1"/>
    </source>
</evidence>
<reference evidence="3" key="1">
    <citation type="submission" date="2016-04" db="EMBL/GenBank/DDBJ databases">
        <authorList>
            <person name="Tabuchi Yagui T.R."/>
        </authorList>
    </citation>
    <scope>NUCLEOTIDE SEQUENCE [LARGE SCALE GENOMIC DNA]</scope>
</reference>
<dbReference type="EMBL" id="LXQE01000029">
    <property type="protein sequence ID" value="RCJ41506.1"/>
    <property type="molecule type" value="Genomic_DNA"/>
</dbReference>
<dbReference type="Proteomes" id="UP000252085">
    <property type="component" value="Unassembled WGS sequence"/>
</dbReference>
<comment type="caution">
    <text evidence="2">The sequence shown here is derived from an EMBL/GenBank/DDBJ whole genome shotgun (WGS) entry which is preliminary data.</text>
</comment>
<accession>A0A367RY12</accession>
<name>A0A367RY12_NOSPU</name>